<dbReference type="Gene3D" id="1.25.40.10">
    <property type="entry name" value="Tetratricopeptide repeat domain"/>
    <property type="match status" value="1"/>
</dbReference>
<dbReference type="AlphaFoldDB" id="A0AA39VFC5"/>
<proteinExistence type="predicted"/>
<accession>A0AA39VFC5</accession>
<organism evidence="2 3">
    <name type="scientific">Acer saccharum</name>
    <name type="common">Sugar maple</name>
    <dbReference type="NCBI Taxonomy" id="4024"/>
    <lineage>
        <taxon>Eukaryota</taxon>
        <taxon>Viridiplantae</taxon>
        <taxon>Streptophyta</taxon>
        <taxon>Embryophyta</taxon>
        <taxon>Tracheophyta</taxon>
        <taxon>Spermatophyta</taxon>
        <taxon>Magnoliopsida</taxon>
        <taxon>eudicotyledons</taxon>
        <taxon>Gunneridae</taxon>
        <taxon>Pentapetalae</taxon>
        <taxon>rosids</taxon>
        <taxon>malvids</taxon>
        <taxon>Sapindales</taxon>
        <taxon>Sapindaceae</taxon>
        <taxon>Hippocastanoideae</taxon>
        <taxon>Acereae</taxon>
        <taxon>Acer</taxon>
    </lineage>
</organism>
<keyword evidence="1" id="KW-0677">Repeat</keyword>
<dbReference type="GO" id="GO:0009451">
    <property type="term" value="P:RNA modification"/>
    <property type="evidence" value="ECO:0007669"/>
    <property type="project" value="InterPro"/>
</dbReference>
<evidence type="ECO:0000313" key="2">
    <source>
        <dbReference type="EMBL" id="KAK0577932.1"/>
    </source>
</evidence>
<dbReference type="Pfam" id="PF01535">
    <property type="entry name" value="PPR"/>
    <property type="match status" value="3"/>
</dbReference>
<dbReference type="GO" id="GO:0003723">
    <property type="term" value="F:RNA binding"/>
    <property type="evidence" value="ECO:0007669"/>
    <property type="project" value="InterPro"/>
</dbReference>
<name>A0AA39VFC5_ACESA</name>
<gene>
    <name evidence="2" type="ORF">LWI29_002501</name>
</gene>
<sequence>MFNQTTAKSSVSSTAMVSGCVQNGCAKEALNLLIKARKEKKNSMDSIILVSALTACRELAALEICQQLHCYSFQVGFPKYRPIQNSLVLTYSRCRKVDLAYLVFKEMGFLQDVVSWNAIISGHGINGQGAWNAIFFVMKFAFPPSH</sequence>
<keyword evidence="3" id="KW-1185">Reference proteome</keyword>
<dbReference type="InterPro" id="IPR046960">
    <property type="entry name" value="PPR_At4g14850-like_plant"/>
</dbReference>
<dbReference type="InterPro" id="IPR011990">
    <property type="entry name" value="TPR-like_helical_dom_sf"/>
</dbReference>
<dbReference type="Proteomes" id="UP001168877">
    <property type="component" value="Unassembled WGS sequence"/>
</dbReference>
<dbReference type="InterPro" id="IPR002885">
    <property type="entry name" value="PPR_rpt"/>
</dbReference>
<evidence type="ECO:0008006" key="4">
    <source>
        <dbReference type="Google" id="ProtNLM"/>
    </source>
</evidence>
<dbReference type="PANTHER" id="PTHR47926">
    <property type="entry name" value="PENTATRICOPEPTIDE REPEAT-CONTAINING PROTEIN"/>
    <property type="match status" value="1"/>
</dbReference>
<reference evidence="2" key="2">
    <citation type="submission" date="2023-06" db="EMBL/GenBank/DDBJ databases">
        <authorList>
            <person name="Swenson N.G."/>
            <person name="Wegrzyn J.L."/>
            <person name="Mcevoy S.L."/>
        </authorList>
    </citation>
    <scope>NUCLEOTIDE SEQUENCE</scope>
    <source>
        <strain evidence="2">NS2018</strain>
        <tissue evidence="2">Leaf</tissue>
    </source>
</reference>
<comment type="caution">
    <text evidence="2">The sequence shown here is derived from an EMBL/GenBank/DDBJ whole genome shotgun (WGS) entry which is preliminary data.</text>
</comment>
<evidence type="ECO:0000313" key="3">
    <source>
        <dbReference type="Proteomes" id="UP001168877"/>
    </source>
</evidence>
<reference evidence="2" key="1">
    <citation type="journal article" date="2022" name="Plant J.">
        <title>Strategies of tolerance reflected in two North American maple genomes.</title>
        <authorList>
            <person name="McEvoy S.L."/>
            <person name="Sezen U.U."/>
            <person name="Trouern-Trend A."/>
            <person name="McMahon S.M."/>
            <person name="Schaberg P.G."/>
            <person name="Yang J."/>
            <person name="Wegrzyn J.L."/>
            <person name="Swenson N.G."/>
        </authorList>
    </citation>
    <scope>NUCLEOTIDE SEQUENCE</scope>
    <source>
        <strain evidence="2">NS2018</strain>
    </source>
</reference>
<dbReference type="PANTHER" id="PTHR47926:SF347">
    <property type="entry name" value="PENTATRICOPEPTIDE REPEAT-CONTAINING PROTEIN"/>
    <property type="match status" value="1"/>
</dbReference>
<evidence type="ECO:0000256" key="1">
    <source>
        <dbReference type="ARBA" id="ARBA00022737"/>
    </source>
</evidence>
<dbReference type="EMBL" id="JAUESC010000385">
    <property type="protein sequence ID" value="KAK0577932.1"/>
    <property type="molecule type" value="Genomic_DNA"/>
</dbReference>
<protein>
    <recommendedName>
        <fullName evidence="4">Pentatricopeptide repeat-containing protein</fullName>
    </recommendedName>
</protein>